<comment type="caution">
    <text evidence="2">The sequence shown here is derived from an EMBL/GenBank/DDBJ whole genome shotgun (WGS) entry which is preliminary data.</text>
</comment>
<dbReference type="AlphaFoldDB" id="A0A843WTT7"/>
<feature type="compositionally biased region" description="Polar residues" evidence="1">
    <location>
        <begin position="446"/>
        <end position="458"/>
    </location>
</feature>
<dbReference type="EMBL" id="NMUH01006246">
    <property type="protein sequence ID" value="MQM14823.1"/>
    <property type="molecule type" value="Genomic_DNA"/>
</dbReference>
<dbReference type="InterPro" id="IPR004252">
    <property type="entry name" value="Probable_transposase_24"/>
</dbReference>
<protein>
    <submittedName>
        <fullName evidence="2">Uncharacterized protein</fullName>
    </submittedName>
</protein>
<sequence>WKLLEACEGAGPGSWVDKASDGIWCWRGWIWVRAGVWLKRMGVLRTKARADELRRTRGWRPGVRLKRKAGGGADQVRWRPCELLGGAMQKLRWRRLAGLGDGGRVQRRCGGDAAELRRLGARRPAELYGWCLLDEWRWRLSSWERSGAMHTGGCRACDGVGETDAMLGSGCCVQSRRWCCGAVGSGTWLAKVATARWRSIQHLAEYHSSTFESSVFQSSFNGIFHFICVPEIIGFCSLLKTSGEDDPRHTAEQGRAFQEFNIFVDLLVRHPGGGPSIPGLVGSVVVVELLEIKGPPKGVGDDVLVPELVLLLLLLLEEQTEETQGGEGGERRLIDFIEQLLLLPAKQQTQPNVPWLDVDQWKEAVQQWTTLEWKRSSKTNRKNKGKQKWFHCAGTRSVADIHEEERVKGHLDLDRSDLFIKRHTRKDGKPTNEAAKHVIEKMKSLKSAQPPSNDSTPHQVAARNDTYTQVLGPDRPGRVSGVGTGPTRTSMWGMSPKKL</sequence>
<feature type="region of interest" description="Disordered" evidence="1">
    <location>
        <begin position="443"/>
        <end position="499"/>
    </location>
</feature>
<reference evidence="2" key="1">
    <citation type="submission" date="2017-07" db="EMBL/GenBank/DDBJ databases">
        <title>Taro Niue Genome Assembly and Annotation.</title>
        <authorList>
            <person name="Atibalentja N."/>
            <person name="Keating K."/>
            <person name="Fields C.J."/>
        </authorList>
    </citation>
    <scope>NUCLEOTIDE SEQUENCE</scope>
    <source>
        <strain evidence="2">Niue_2</strain>
        <tissue evidence="2">Leaf</tissue>
    </source>
</reference>
<accession>A0A843WTT7</accession>
<gene>
    <name evidence="2" type="ORF">Taro_047758</name>
</gene>
<feature type="non-terminal residue" evidence="2">
    <location>
        <position position="1"/>
    </location>
</feature>
<evidence type="ECO:0000256" key="1">
    <source>
        <dbReference type="SAM" id="MobiDB-lite"/>
    </source>
</evidence>
<dbReference type="PANTHER" id="PTHR33144">
    <property type="entry name" value="OS10G0409366 PROTEIN-RELATED"/>
    <property type="match status" value="1"/>
</dbReference>
<proteinExistence type="predicted"/>
<dbReference type="Pfam" id="PF03004">
    <property type="entry name" value="Transposase_24"/>
    <property type="match status" value="1"/>
</dbReference>
<evidence type="ECO:0000313" key="2">
    <source>
        <dbReference type="EMBL" id="MQM14823.1"/>
    </source>
</evidence>
<organism evidence="2 3">
    <name type="scientific">Colocasia esculenta</name>
    <name type="common">Wild taro</name>
    <name type="synonym">Arum esculentum</name>
    <dbReference type="NCBI Taxonomy" id="4460"/>
    <lineage>
        <taxon>Eukaryota</taxon>
        <taxon>Viridiplantae</taxon>
        <taxon>Streptophyta</taxon>
        <taxon>Embryophyta</taxon>
        <taxon>Tracheophyta</taxon>
        <taxon>Spermatophyta</taxon>
        <taxon>Magnoliopsida</taxon>
        <taxon>Liliopsida</taxon>
        <taxon>Araceae</taxon>
        <taxon>Aroideae</taxon>
        <taxon>Colocasieae</taxon>
        <taxon>Colocasia</taxon>
    </lineage>
</organism>
<dbReference type="PANTHER" id="PTHR33144:SF45">
    <property type="entry name" value="TRANSPOSASE TNP1_EN_SPM-LIKE DOMAIN-CONTAINING PROTEIN"/>
    <property type="match status" value="1"/>
</dbReference>
<keyword evidence="3" id="KW-1185">Reference proteome</keyword>
<name>A0A843WTT7_COLES</name>
<evidence type="ECO:0000313" key="3">
    <source>
        <dbReference type="Proteomes" id="UP000652761"/>
    </source>
</evidence>
<dbReference type="Proteomes" id="UP000652761">
    <property type="component" value="Unassembled WGS sequence"/>
</dbReference>